<keyword evidence="3" id="KW-0378">Hydrolase</keyword>
<reference evidence="3" key="2">
    <citation type="submission" date="2020-09" db="EMBL/GenBank/DDBJ databases">
        <authorList>
            <person name="Sun Q."/>
            <person name="Zhou Y."/>
        </authorList>
    </citation>
    <scope>NUCLEOTIDE SEQUENCE</scope>
    <source>
        <strain evidence="3">CGMCC 1.16548</strain>
    </source>
</reference>
<comment type="similarity">
    <text evidence="1">Belongs to the metallo-dependent hydrolases superfamily.</text>
</comment>
<gene>
    <name evidence="3" type="ORF">GCM10011600_25050</name>
</gene>
<name>A0A8J3M2W0_9MICO</name>
<dbReference type="RefSeq" id="WP_191283859.1">
    <property type="nucleotide sequence ID" value="NZ_BNAI01000006.1"/>
</dbReference>
<evidence type="ECO:0000256" key="1">
    <source>
        <dbReference type="ARBA" id="ARBA00038310"/>
    </source>
</evidence>
<dbReference type="AlphaFoldDB" id="A0A8J3M2W0"/>
<keyword evidence="4" id="KW-1185">Reference proteome</keyword>
<dbReference type="PANTHER" id="PTHR43569">
    <property type="entry name" value="AMIDOHYDROLASE"/>
    <property type="match status" value="1"/>
</dbReference>
<protein>
    <submittedName>
        <fullName evidence="3">Hydrolase</fullName>
    </submittedName>
</protein>
<dbReference type="GO" id="GO:0016787">
    <property type="term" value="F:hydrolase activity"/>
    <property type="evidence" value="ECO:0007669"/>
    <property type="project" value="UniProtKB-KW"/>
</dbReference>
<accession>A0A8J3M2W0</accession>
<proteinExistence type="inferred from homology"/>
<dbReference type="Proteomes" id="UP000617531">
    <property type="component" value="Unassembled WGS sequence"/>
</dbReference>
<dbReference type="Pfam" id="PF04909">
    <property type="entry name" value="Amidohydro_2"/>
    <property type="match status" value="1"/>
</dbReference>
<evidence type="ECO:0000259" key="2">
    <source>
        <dbReference type="Pfam" id="PF04909"/>
    </source>
</evidence>
<evidence type="ECO:0000313" key="3">
    <source>
        <dbReference type="EMBL" id="GHF22875.1"/>
    </source>
</evidence>
<dbReference type="EMBL" id="BNAI01000006">
    <property type="protein sequence ID" value="GHF22875.1"/>
    <property type="molecule type" value="Genomic_DNA"/>
</dbReference>
<sequence>MNSARIIDSHVHFWDRERFTTLWLQDADAALQPSHLPRDLAATGWSADAIVAVQAECVPEQGIAEARWFSQLAPEAPVEAVVAFAPLDVPSDLPAHLAALAELPLVVGVRRLLQDENPQLARSPEFVRGVQALAAYDFTMDLCIRQLHFPAVIELVAQCPDVQFVLDHLGKPTIQADAFDSWAADMDRLAALPNVVVKLSGLLTEAAPDQRTTATLAPWLRHALETFGPARCMFGSDWPVLNLGGGFELWKGMMFDVLDGFSGDEAAHVWSGTAEAIYLSRTRRDAP</sequence>
<dbReference type="InterPro" id="IPR032466">
    <property type="entry name" value="Metal_Hydrolase"/>
</dbReference>
<reference evidence="3" key="1">
    <citation type="journal article" date="2014" name="Int. J. Syst. Evol. Microbiol.">
        <title>Complete genome sequence of Corynebacterium casei LMG S-19264T (=DSM 44701T), isolated from a smear-ripened cheese.</title>
        <authorList>
            <consortium name="US DOE Joint Genome Institute (JGI-PGF)"/>
            <person name="Walter F."/>
            <person name="Albersmeier A."/>
            <person name="Kalinowski J."/>
            <person name="Ruckert C."/>
        </authorList>
    </citation>
    <scope>NUCLEOTIDE SEQUENCE</scope>
    <source>
        <strain evidence="3">CGMCC 1.16548</strain>
    </source>
</reference>
<dbReference type="InterPro" id="IPR006680">
    <property type="entry name" value="Amidohydro-rel"/>
</dbReference>
<evidence type="ECO:0000313" key="4">
    <source>
        <dbReference type="Proteomes" id="UP000617531"/>
    </source>
</evidence>
<dbReference type="SUPFAM" id="SSF51556">
    <property type="entry name" value="Metallo-dependent hydrolases"/>
    <property type="match status" value="1"/>
</dbReference>
<dbReference type="InterPro" id="IPR052350">
    <property type="entry name" value="Metallo-dep_Lactonases"/>
</dbReference>
<comment type="caution">
    <text evidence="3">The sequence shown here is derived from an EMBL/GenBank/DDBJ whole genome shotgun (WGS) entry which is preliminary data.</text>
</comment>
<feature type="domain" description="Amidohydrolase-related" evidence="2">
    <location>
        <begin position="7"/>
        <end position="278"/>
    </location>
</feature>
<organism evidence="3 4">
    <name type="scientific">Pseudolysinimonas yzui</name>
    <dbReference type="NCBI Taxonomy" id="2708254"/>
    <lineage>
        <taxon>Bacteria</taxon>
        <taxon>Bacillati</taxon>
        <taxon>Actinomycetota</taxon>
        <taxon>Actinomycetes</taxon>
        <taxon>Micrococcales</taxon>
        <taxon>Microbacteriaceae</taxon>
        <taxon>Pseudolysinimonas</taxon>
    </lineage>
</organism>
<dbReference type="Gene3D" id="3.20.20.140">
    <property type="entry name" value="Metal-dependent hydrolases"/>
    <property type="match status" value="1"/>
</dbReference>
<dbReference type="PANTHER" id="PTHR43569:SF2">
    <property type="entry name" value="AMIDOHYDROLASE-RELATED DOMAIN-CONTAINING PROTEIN"/>
    <property type="match status" value="1"/>
</dbReference>